<dbReference type="InterPro" id="IPR029062">
    <property type="entry name" value="Class_I_gatase-like"/>
</dbReference>
<dbReference type="AlphaFoldDB" id="A0A918JE82"/>
<dbReference type="InterPro" id="IPR027478">
    <property type="entry name" value="LdcA_N"/>
</dbReference>
<reference evidence="9" key="2">
    <citation type="submission" date="2020-09" db="EMBL/GenBank/DDBJ databases">
        <authorList>
            <person name="Sun Q."/>
            <person name="Kim S."/>
        </authorList>
    </citation>
    <scope>NUCLEOTIDE SEQUENCE</scope>
    <source>
        <strain evidence="9">KCTC 23732</strain>
    </source>
</reference>
<evidence type="ECO:0000256" key="2">
    <source>
        <dbReference type="ARBA" id="ARBA00022645"/>
    </source>
</evidence>
<dbReference type="PANTHER" id="PTHR30237">
    <property type="entry name" value="MURAMOYLTETRAPEPTIDE CARBOXYPEPTIDASE"/>
    <property type="match status" value="1"/>
</dbReference>
<comment type="similarity">
    <text evidence="1">Belongs to the peptidase S66 family.</text>
</comment>
<dbReference type="InterPro" id="IPR040921">
    <property type="entry name" value="Peptidase_S66C"/>
</dbReference>
<keyword evidence="2 9" id="KW-0121">Carboxypeptidase</keyword>
<feature type="domain" description="LD-carboxypeptidase N-terminal" evidence="7">
    <location>
        <begin position="49"/>
        <end position="163"/>
    </location>
</feature>
<dbReference type="GO" id="GO:0004180">
    <property type="term" value="F:carboxypeptidase activity"/>
    <property type="evidence" value="ECO:0007669"/>
    <property type="project" value="UniProtKB-KW"/>
</dbReference>
<feature type="region of interest" description="Disordered" evidence="6">
    <location>
        <begin position="363"/>
        <end position="382"/>
    </location>
</feature>
<dbReference type="InterPro" id="IPR027461">
    <property type="entry name" value="Carboxypeptidase_A_C_sf"/>
</dbReference>
<evidence type="ECO:0000256" key="1">
    <source>
        <dbReference type="ARBA" id="ARBA00010233"/>
    </source>
</evidence>
<dbReference type="SUPFAM" id="SSF141986">
    <property type="entry name" value="LD-carboxypeptidase A C-terminal domain-like"/>
    <property type="match status" value="1"/>
</dbReference>
<evidence type="ECO:0000256" key="3">
    <source>
        <dbReference type="ARBA" id="ARBA00022670"/>
    </source>
</evidence>
<evidence type="ECO:0000259" key="8">
    <source>
        <dbReference type="Pfam" id="PF17676"/>
    </source>
</evidence>
<feature type="compositionally biased region" description="Basic and acidic residues" evidence="6">
    <location>
        <begin position="363"/>
        <end position="375"/>
    </location>
</feature>
<sequence length="382" mass="42241">MNASAEHHNKKDKTQEEIERLNDVQILLDEADDVPVPISVYEDPIDLYLLSPSGALQDPGKLALAEKRLTKMGFKVKVDKAADARDLRFAGTDKQRAHAFSRAAKDSSTVVMATRGGYGISRILHQIDWKLLENNPKKYIGYSDFTAFNLALLAKTGLSSYTGPAAVSDFGNKKIDDLTAEIFVESMRGELEILSFESPGSDAVDARGTLWGGNLAMLASLVGTPYLPKIKNGILFFEDVGEHPYRVERMLTHLLHAGILQKQKAIVLGHITDYKLTENDNGYDMPHVIKWLKEQVNVPVVYGLPYGHGDVRVTLPIGKKVGVATEDGMAYLVLDEHDHADEPEYAHGSSGEQGHFHEGVHLHIHDEPKPSSKEKTGKKKKK</sequence>
<keyword evidence="10" id="KW-1185">Reference proteome</keyword>
<dbReference type="Proteomes" id="UP000608345">
    <property type="component" value="Unassembled WGS sequence"/>
</dbReference>
<keyword evidence="4" id="KW-0378">Hydrolase</keyword>
<name>A0A918JE82_9BURK</name>
<keyword evidence="3" id="KW-0645">Protease</keyword>
<accession>A0A918JE82</accession>
<dbReference type="Gene3D" id="3.40.50.10740">
    <property type="entry name" value="Class I glutamine amidotransferase-like"/>
    <property type="match status" value="1"/>
</dbReference>
<gene>
    <name evidence="9" type="primary">ldcA</name>
    <name evidence="9" type="ORF">GCM10011450_00460</name>
</gene>
<evidence type="ECO:0000313" key="9">
    <source>
        <dbReference type="EMBL" id="GGW75107.1"/>
    </source>
</evidence>
<dbReference type="Gene3D" id="3.50.30.60">
    <property type="entry name" value="LD-carboxypeptidase A C-terminal domain-like"/>
    <property type="match status" value="1"/>
</dbReference>
<dbReference type="PANTHER" id="PTHR30237:SF2">
    <property type="entry name" value="MUREIN TETRAPEPTIDE CARBOXYPEPTIDASE"/>
    <property type="match status" value="1"/>
</dbReference>
<proteinExistence type="inferred from homology"/>
<organism evidence="9 10">
    <name type="scientific">Advenella faeciporci</name>
    <dbReference type="NCBI Taxonomy" id="797535"/>
    <lineage>
        <taxon>Bacteria</taxon>
        <taxon>Pseudomonadati</taxon>
        <taxon>Pseudomonadota</taxon>
        <taxon>Betaproteobacteria</taxon>
        <taxon>Burkholderiales</taxon>
        <taxon>Alcaligenaceae</taxon>
    </lineage>
</organism>
<comment type="caution">
    <text evidence="9">The sequence shown here is derived from an EMBL/GenBank/DDBJ whole genome shotgun (WGS) entry which is preliminary data.</text>
</comment>
<dbReference type="InterPro" id="IPR040449">
    <property type="entry name" value="Peptidase_S66_N"/>
</dbReference>
<feature type="domain" description="LD-carboxypeptidase C-terminal" evidence="8">
    <location>
        <begin position="207"/>
        <end position="321"/>
    </location>
</feature>
<evidence type="ECO:0000256" key="4">
    <source>
        <dbReference type="ARBA" id="ARBA00022801"/>
    </source>
</evidence>
<dbReference type="GO" id="GO:0006508">
    <property type="term" value="P:proteolysis"/>
    <property type="evidence" value="ECO:0007669"/>
    <property type="project" value="UniProtKB-KW"/>
</dbReference>
<dbReference type="CDD" id="cd07025">
    <property type="entry name" value="Peptidase_S66"/>
    <property type="match status" value="1"/>
</dbReference>
<reference evidence="9" key="1">
    <citation type="journal article" date="2014" name="Int. J. Syst. Evol. Microbiol.">
        <title>Complete genome sequence of Corynebacterium casei LMG S-19264T (=DSM 44701T), isolated from a smear-ripened cheese.</title>
        <authorList>
            <consortium name="US DOE Joint Genome Institute (JGI-PGF)"/>
            <person name="Walter F."/>
            <person name="Albersmeier A."/>
            <person name="Kalinowski J."/>
            <person name="Ruckert C."/>
        </authorList>
    </citation>
    <scope>NUCLEOTIDE SEQUENCE</scope>
    <source>
        <strain evidence="9">KCTC 23732</strain>
    </source>
</reference>
<evidence type="ECO:0000256" key="5">
    <source>
        <dbReference type="ARBA" id="ARBA00022825"/>
    </source>
</evidence>
<keyword evidence="5" id="KW-0720">Serine protease</keyword>
<dbReference type="Pfam" id="PF17676">
    <property type="entry name" value="Peptidase_S66C"/>
    <property type="match status" value="1"/>
</dbReference>
<evidence type="ECO:0000256" key="6">
    <source>
        <dbReference type="SAM" id="MobiDB-lite"/>
    </source>
</evidence>
<dbReference type="EMBL" id="BMYS01000001">
    <property type="protein sequence ID" value="GGW75107.1"/>
    <property type="molecule type" value="Genomic_DNA"/>
</dbReference>
<dbReference type="RefSeq" id="WP_189383438.1">
    <property type="nucleotide sequence ID" value="NZ_BAABFY010000010.1"/>
</dbReference>
<evidence type="ECO:0000313" key="10">
    <source>
        <dbReference type="Proteomes" id="UP000608345"/>
    </source>
</evidence>
<dbReference type="Pfam" id="PF02016">
    <property type="entry name" value="Peptidase_S66"/>
    <property type="match status" value="1"/>
</dbReference>
<dbReference type="SUPFAM" id="SSF52317">
    <property type="entry name" value="Class I glutamine amidotransferase-like"/>
    <property type="match status" value="1"/>
</dbReference>
<protein>
    <submittedName>
        <fullName evidence="9">Muramoyltetrapeptide carboxypeptidase</fullName>
    </submittedName>
</protein>
<evidence type="ECO:0000259" key="7">
    <source>
        <dbReference type="Pfam" id="PF02016"/>
    </source>
</evidence>
<dbReference type="GO" id="GO:0008236">
    <property type="term" value="F:serine-type peptidase activity"/>
    <property type="evidence" value="ECO:0007669"/>
    <property type="project" value="UniProtKB-KW"/>
</dbReference>
<dbReference type="InterPro" id="IPR003507">
    <property type="entry name" value="S66_fam"/>
</dbReference>